<proteinExistence type="predicted"/>
<dbReference type="InterPro" id="IPR001087">
    <property type="entry name" value="GDSL"/>
</dbReference>
<name>A0A067PMT7_9AGAM</name>
<dbReference type="HOGENOM" id="CLU_015101_4_1_1"/>
<evidence type="ECO:0000256" key="1">
    <source>
        <dbReference type="SAM" id="MobiDB-lite"/>
    </source>
</evidence>
<sequence length="286" mass="31413">MASKRAPSDDDLRGTALKRSKTTGDVPVCVKRAQWPGWASIQDLVIFGDSYSSTPRSDELAAETESRNWVEHIAHSRRTSSGDVIEFHNFASAGDTAEDDLADQLKRFFAQFPAKVSQKSGPPLNPGKTLYVIWIGINDCGRTWEDDLEEIMEVVSDALHDLYVKAGARNFLLVDVPPMDRSPGGVDQQTELAGRCSTWNTLLRSQASSFADESKQASVVVFSAHRVLSDILDDPTEYEFGSDAPEEDGGEIWSDELHITSAVQGIIASRLESALKDMYISSPSEV</sequence>
<dbReference type="Gene3D" id="3.40.50.1110">
    <property type="entry name" value="SGNH hydrolase"/>
    <property type="match status" value="1"/>
</dbReference>
<accession>A0A067PMT7</accession>
<feature type="compositionally biased region" description="Basic and acidic residues" evidence="1">
    <location>
        <begin position="1"/>
        <end position="13"/>
    </location>
</feature>
<dbReference type="SUPFAM" id="SSF52266">
    <property type="entry name" value="SGNH hydrolase"/>
    <property type="match status" value="1"/>
</dbReference>
<gene>
    <name evidence="2" type="ORF">JAAARDRAFT_59524</name>
</gene>
<evidence type="ECO:0000313" key="2">
    <source>
        <dbReference type="EMBL" id="KDQ56113.1"/>
    </source>
</evidence>
<dbReference type="EMBL" id="KL197723">
    <property type="protein sequence ID" value="KDQ56113.1"/>
    <property type="molecule type" value="Genomic_DNA"/>
</dbReference>
<dbReference type="GO" id="GO:0016788">
    <property type="term" value="F:hydrolase activity, acting on ester bonds"/>
    <property type="evidence" value="ECO:0007669"/>
    <property type="project" value="InterPro"/>
</dbReference>
<reference evidence="3" key="1">
    <citation type="journal article" date="2014" name="Proc. Natl. Acad. Sci. U.S.A.">
        <title>Extensive sampling of basidiomycete genomes demonstrates inadequacy of the white-rot/brown-rot paradigm for wood decay fungi.</title>
        <authorList>
            <person name="Riley R."/>
            <person name="Salamov A.A."/>
            <person name="Brown D.W."/>
            <person name="Nagy L.G."/>
            <person name="Floudas D."/>
            <person name="Held B.W."/>
            <person name="Levasseur A."/>
            <person name="Lombard V."/>
            <person name="Morin E."/>
            <person name="Otillar R."/>
            <person name="Lindquist E.A."/>
            <person name="Sun H."/>
            <person name="LaButti K.M."/>
            <person name="Schmutz J."/>
            <person name="Jabbour D."/>
            <person name="Luo H."/>
            <person name="Baker S.E."/>
            <person name="Pisabarro A.G."/>
            <person name="Walton J.D."/>
            <person name="Blanchette R.A."/>
            <person name="Henrissat B."/>
            <person name="Martin F."/>
            <person name="Cullen D."/>
            <person name="Hibbett D.S."/>
            <person name="Grigoriev I.V."/>
        </authorList>
    </citation>
    <scope>NUCLEOTIDE SEQUENCE [LARGE SCALE GENOMIC DNA]</scope>
    <source>
        <strain evidence="3">MUCL 33604</strain>
    </source>
</reference>
<dbReference type="InParanoid" id="A0A067PMT7"/>
<evidence type="ECO:0000313" key="3">
    <source>
        <dbReference type="Proteomes" id="UP000027265"/>
    </source>
</evidence>
<dbReference type="InterPro" id="IPR036514">
    <property type="entry name" value="SGNH_hydro_sf"/>
</dbReference>
<organism evidence="2 3">
    <name type="scientific">Jaapia argillacea MUCL 33604</name>
    <dbReference type="NCBI Taxonomy" id="933084"/>
    <lineage>
        <taxon>Eukaryota</taxon>
        <taxon>Fungi</taxon>
        <taxon>Dikarya</taxon>
        <taxon>Basidiomycota</taxon>
        <taxon>Agaricomycotina</taxon>
        <taxon>Agaricomycetes</taxon>
        <taxon>Agaricomycetidae</taxon>
        <taxon>Jaapiales</taxon>
        <taxon>Jaapiaceae</taxon>
        <taxon>Jaapia</taxon>
    </lineage>
</organism>
<protein>
    <submittedName>
        <fullName evidence="2">Carbohydrate esterase family 16 protein</fullName>
    </submittedName>
</protein>
<feature type="region of interest" description="Disordered" evidence="1">
    <location>
        <begin position="1"/>
        <end position="23"/>
    </location>
</feature>
<dbReference type="Pfam" id="PF00657">
    <property type="entry name" value="Lipase_GDSL"/>
    <property type="match status" value="1"/>
</dbReference>
<dbReference type="Proteomes" id="UP000027265">
    <property type="component" value="Unassembled WGS sequence"/>
</dbReference>
<keyword evidence="3" id="KW-1185">Reference proteome</keyword>
<dbReference type="AlphaFoldDB" id="A0A067PMT7"/>
<dbReference type="OrthoDB" id="1600564at2759"/>